<dbReference type="SMART" id="SM00421">
    <property type="entry name" value="HTH_LUXR"/>
    <property type="match status" value="1"/>
</dbReference>
<dbReference type="STRING" id="443156.SAMN04489867_3697"/>
<evidence type="ECO:0000313" key="5">
    <source>
        <dbReference type="EMBL" id="SDP74039.1"/>
    </source>
</evidence>
<dbReference type="Gene3D" id="1.10.10.10">
    <property type="entry name" value="Winged helix-like DNA-binding domain superfamily/Winged helix DNA-binding domain"/>
    <property type="match status" value="1"/>
</dbReference>
<dbReference type="GO" id="GO:0006355">
    <property type="term" value="P:regulation of DNA-templated transcription"/>
    <property type="evidence" value="ECO:0007669"/>
    <property type="project" value="InterPro"/>
</dbReference>
<dbReference type="GO" id="GO:0004016">
    <property type="term" value="F:adenylate cyclase activity"/>
    <property type="evidence" value="ECO:0007669"/>
    <property type="project" value="TreeGrafter"/>
</dbReference>
<dbReference type="Pfam" id="PF13191">
    <property type="entry name" value="AAA_16"/>
    <property type="match status" value="1"/>
</dbReference>
<dbReference type="InterPro" id="IPR041664">
    <property type="entry name" value="AAA_16"/>
</dbReference>
<keyword evidence="1" id="KW-0547">Nucleotide-binding</keyword>
<dbReference type="AlphaFoldDB" id="A0A1H0V658"/>
<proteinExistence type="predicted"/>
<gene>
    <name evidence="5" type="ORF">SAMN04489867_3697</name>
</gene>
<keyword evidence="2" id="KW-0067">ATP-binding</keyword>
<dbReference type="GO" id="GO:0003677">
    <property type="term" value="F:DNA binding"/>
    <property type="evidence" value="ECO:0007669"/>
    <property type="project" value="InterPro"/>
</dbReference>
<evidence type="ECO:0000313" key="6">
    <source>
        <dbReference type="Proteomes" id="UP000199077"/>
    </source>
</evidence>
<evidence type="ECO:0000256" key="1">
    <source>
        <dbReference type="ARBA" id="ARBA00022741"/>
    </source>
</evidence>
<protein>
    <submittedName>
        <fullName evidence="5">Regulatory protein, luxR family</fullName>
    </submittedName>
</protein>
<dbReference type="Pfam" id="PF00196">
    <property type="entry name" value="GerE"/>
    <property type="match status" value="1"/>
</dbReference>
<dbReference type="SUPFAM" id="SSF46894">
    <property type="entry name" value="C-terminal effector domain of the bipartite response regulators"/>
    <property type="match status" value="1"/>
</dbReference>
<evidence type="ECO:0000256" key="2">
    <source>
        <dbReference type="ARBA" id="ARBA00022840"/>
    </source>
</evidence>
<dbReference type="InterPro" id="IPR036388">
    <property type="entry name" value="WH-like_DNA-bd_sf"/>
</dbReference>
<dbReference type="InterPro" id="IPR000792">
    <property type="entry name" value="Tscrpt_reg_LuxR_C"/>
</dbReference>
<dbReference type="Proteomes" id="UP000199077">
    <property type="component" value="Chromosome I"/>
</dbReference>
<accession>A0A1H0V658</accession>
<dbReference type="InterPro" id="IPR027417">
    <property type="entry name" value="P-loop_NTPase"/>
</dbReference>
<feature type="domain" description="HTH luxR-type" evidence="4">
    <location>
        <begin position="818"/>
        <end position="883"/>
    </location>
</feature>
<evidence type="ECO:0000259" key="4">
    <source>
        <dbReference type="PROSITE" id="PS50043"/>
    </source>
</evidence>
<sequence>MTPLTALGAPPRPGGGEVFRDPAPGSYPVGVELVEREPQLEQLRTALQRSHDQGCVVAVAGEAGAGKSALVRVATTGQQWTRVARGLCDPLETPRPLGPVRDLLADLGAPVGADAGSPVPVAERLIEAVGTEPTTFVIEDAQWVDEASVEVLRFLARRVETLPLVVLLTYRDGEIGPDHALRPLLGDLARLEAGRTIVLQGLSIGAIRTVLDGTGIDAPSVLALTAGNPFFVTEIARHPTEALPASVRDAVLASTSAVDAADLEALQVIATAPDSLDDRLLPALEIDVPQLRRLEATGLLVRSRRGVGFRHELARRAVEDSIPAGVAASLHTRMLDALEELAADPAVLAHHAHAAGDHERTRRFADRAAAEAGQAGSHREAAAFLELALAHPGGDPGERAALLERLSFQQYMVSRLPDAVDSITEAARLWAEARDDDGVAAAHSRRALVEYYSARRAAAERHIGLALDHRDAPAYGAARSLEMLLAFRRNDAEATALGRVETRTLAVERADDELLVRSEILGTAGDVLMGDDPAARERLLTLVHDAAARLFDETASTGWSQLAAIDVEQRRFRDAESLLSHSLPFTVDRDIPICEQWQTGVRSRLQFERGHWEAGLEDARTVLDGGAPIASLWPHLVAALVTVRRGEPEGDDGSEHLAHAVALADLMDEPLARLAVMAALAERAWLLDVDDPRLADAGRLLDEVGGLPGVQWSTGRLAVWLQRLGGEHAPAALAAGTVAEPSALELAGRFDEAAARWTELGAPYEAALARIGSSDEQVAVAAVSDLETMGAWAAAERARGALRQRGVSRVPARRRATTVANPSGLTSRQLDVARLVALGLTNAELAQKLFISPRTADHHVSAVLTKLGLGTRREVVRRATELGLV</sequence>
<dbReference type="PROSITE" id="PS50043">
    <property type="entry name" value="HTH_LUXR_2"/>
    <property type="match status" value="1"/>
</dbReference>
<organism evidence="5 6">
    <name type="scientific">Pedococcus dokdonensis</name>
    <dbReference type="NCBI Taxonomy" id="443156"/>
    <lineage>
        <taxon>Bacteria</taxon>
        <taxon>Bacillati</taxon>
        <taxon>Actinomycetota</taxon>
        <taxon>Actinomycetes</taxon>
        <taxon>Micrococcales</taxon>
        <taxon>Intrasporangiaceae</taxon>
        <taxon>Pedococcus</taxon>
    </lineage>
</organism>
<dbReference type="GO" id="GO:0005737">
    <property type="term" value="C:cytoplasm"/>
    <property type="evidence" value="ECO:0007669"/>
    <property type="project" value="TreeGrafter"/>
</dbReference>
<keyword evidence="6" id="KW-1185">Reference proteome</keyword>
<reference evidence="6" key="1">
    <citation type="submission" date="2016-10" db="EMBL/GenBank/DDBJ databases">
        <authorList>
            <person name="Varghese N."/>
            <person name="Submissions S."/>
        </authorList>
    </citation>
    <scope>NUCLEOTIDE SEQUENCE [LARGE SCALE GENOMIC DNA]</scope>
    <source>
        <strain evidence="6">DSM 22329</strain>
    </source>
</reference>
<dbReference type="InterPro" id="IPR016032">
    <property type="entry name" value="Sig_transdc_resp-reg_C-effctor"/>
</dbReference>
<dbReference type="EMBL" id="LT629711">
    <property type="protein sequence ID" value="SDP74039.1"/>
    <property type="molecule type" value="Genomic_DNA"/>
</dbReference>
<feature type="region of interest" description="Disordered" evidence="3">
    <location>
        <begin position="1"/>
        <end position="24"/>
    </location>
</feature>
<dbReference type="SUPFAM" id="SSF52540">
    <property type="entry name" value="P-loop containing nucleoside triphosphate hydrolases"/>
    <property type="match status" value="1"/>
</dbReference>
<dbReference type="PANTHER" id="PTHR16305">
    <property type="entry name" value="TESTICULAR SOLUBLE ADENYLYL CYCLASE"/>
    <property type="match status" value="1"/>
</dbReference>
<dbReference type="PANTHER" id="PTHR16305:SF35">
    <property type="entry name" value="TRANSCRIPTIONAL ACTIVATOR DOMAIN"/>
    <property type="match status" value="1"/>
</dbReference>
<dbReference type="CDD" id="cd06170">
    <property type="entry name" value="LuxR_C_like"/>
    <property type="match status" value="1"/>
</dbReference>
<dbReference type="GO" id="GO:0005524">
    <property type="term" value="F:ATP binding"/>
    <property type="evidence" value="ECO:0007669"/>
    <property type="project" value="UniProtKB-KW"/>
</dbReference>
<name>A0A1H0V658_9MICO</name>
<evidence type="ECO:0000256" key="3">
    <source>
        <dbReference type="SAM" id="MobiDB-lite"/>
    </source>
</evidence>
<dbReference type="PRINTS" id="PR00038">
    <property type="entry name" value="HTHLUXR"/>
</dbReference>